<dbReference type="AlphaFoldDB" id="M0FM37"/>
<proteinExistence type="predicted"/>
<sequence>MEVVGAVDGHPLVGEALADRGVPLVEGVDVERVGAAVVIEVEPVHVLDERALLRDDVLQFLAEHVGVEQVGDPDPAPARLVLVGRTDAAAGRADRVAGVVVGLDLLLDAVEHAVIRHDDVRAAGDADVRVEPPLAQVVDLREQRLGVDDAAVSQDSDGPADRAARNQRELVLRAAFDDGVAGVVAALITDYDVRVPSPSVDERALALVAELGADDGECHTTCRFPAGGKTDYGL</sequence>
<organism evidence="1 2">
    <name type="scientific">Halorubrum hochstenium ATCC 700873</name>
    <dbReference type="NCBI Taxonomy" id="1227481"/>
    <lineage>
        <taxon>Archaea</taxon>
        <taxon>Methanobacteriati</taxon>
        <taxon>Methanobacteriota</taxon>
        <taxon>Stenosarchaea group</taxon>
        <taxon>Halobacteria</taxon>
        <taxon>Halobacteriales</taxon>
        <taxon>Haloferacaceae</taxon>
        <taxon>Halorubrum</taxon>
    </lineage>
</organism>
<accession>M0FM37</accession>
<gene>
    <name evidence="1" type="ORF">C467_01933</name>
</gene>
<dbReference type="EMBL" id="AOJO01000008">
    <property type="protein sequence ID" value="ELZ60995.1"/>
    <property type="molecule type" value="Genomic_DNA"/>
</dbReference>
<protein>
    <submittedName>
        <fullName evidence="1">Uncharacterized protein</fullName>
    </submittedName>
</protein>
<dbReference type="Proteomes" id="UP000011689">
    <property type="component" value="Unassembled WGS sequence"/>
</dbReference>
<dbReference type="STRING" id="1227481.C467_01933"/>
<evidence type="ECO:0000313" key="2">
    <source>
        <dbReference type="Proteomes" id="UP000011689"/>
    </source>
</evidence>
<keyword evidence="2" id="KW-1185">Reference proteome</keyword>
<name>M0FM37_9EURY</name>
<comment type="caution">
    <text evidence="1">The sequence shown here is derived from an EMBL/GenBank/DDBJ whole genome shotgun (WGS) entry which is preliminary data.</text>
</comment>
<evidence type="ECO:0000313" key="1">
    <source>
        <dbReference type="EMBL" id="ELZ60995.1"/>
    </source>
</evidence>
<reference evidence="1 2" key="1">
    <citation type="journal article" date="2014" name="PLoS Genet.">
        <title>Phylogenetically driven sequencing of extremely halophilic archaea reveals strategies for static and dynamic osmo-response.</title>
        <authorList>
            <person name="Becker E.A."/>
            <person name="Seitzer P.M."/>
            <person name="Tritt A."/>
            <person name="Larsen D."/>
            <person name="Krusor M."/>
            <person name="Yao A.I."/>
            <person name="Wu D."/>
            <person name="Madern D."/>
            <person name="Eisen J.A."/>
            <person name="Darling A.E."/>
            <person name="Facciotti M.T."/>
        </authorList>
    </citation>
    <scope>NUCLEOTIDE SEQUENCE [LARGE SCALE GENOMIC DNA]</scope>
    <source>
        <strain evidence="1 2">ATCC 700873</strain>
    </source>
</reference>